<reference evidence="1" key="1">
    <citation type="submission" date="2020-08" db="EMBL/GenBank/DDBJ databases">
        <title>Multicomponent nature underlies the extraordinary mechanical properties of spider dragline silk.</title>
        <authorList>
            <person name="Kono N."/>
            <person name="Nakamura H."/>
            <person name="Mori M."/>
            <person name="Yoshida Y."/>
            <person name="Ohtoshi R."/>
            <person name="Malay A.D."/>
            <person name="Moran D.A.P."/>
            <person name="Tomita M."/>
            <person name="Numata K."/>
            <person name="Arakawa K."/>
        </authorList>
    </citation>
    <scope>NUCLEOTIDE SEQUENCE</scope>
</reference>
<evidence type="ECO:0000313" key="2">
    <source>
        <dbReference type="Proteomes" id="UP000886998"/>
    </source>
</evidence>
<name>A0A8X6Y0M8_9ARAC</name>
<protein>
    <submittedName>
        <fullName evidence="1">Uncharacterized protein</fullName>
    </submittedName>
</protein>
<organism evidence="1 2">
    <name type="scientific">Trichonephila inaurata madagascariensis</name>
    <dbReference type="NCBI Taxonomy" id="2747483"/>
    <lineage>
        <taxon>Eukaryota</taxon>
        <taxon>Metazoa</taxon>
        <taxon>Ecdysozoa</taxon>
        <taxon>Arthropoda</taxon>
        <taxon>Chelicerata</taxon>
        <taxon>Arachnida</taxon>
        <taxon>Araneae</taxon>
        <taxon>Araneomorphae</taxon>
        <taxon>Entelegynae</taxon>
        <taxon>Araneoidea</taxon>
        <taxon>Nephilidae</taxon>
        <taxon>Trichonephila</taxon>
        <taxon>Trichonephila inaurata</taxon>
    </lineage>
</organism>
<dbReference type="EMBL" id="BMAV01013286">
    <property type="protein sequence ID" value="GFY60776.1"/>
    <property type="molecule type" value="Genomic_DNA"/>
</dbReference>
<dbReference type="OrthoDB" id="10450104at2759"/>
<evidence type="ECO:0000313" key="1">
    <source>
        <dbReference type="EMBL" id="GFY60776.1"/>
    </source>
</evidence>
<comment type="caution">
    <text evidence="1">The sequence shown here is derived from an EMBL/GenBank/DDBJ whole genome shotgun (WGS) entry which is preliminary data.</text>
</comment>
<dbReference type="AlphaFoldDB" id="A0A8X6Y0M8"/>
<sequence>MLRELYIKTADANLKKNKQPEIICNCNLQQFEIICYESIDILQAPTRQQSVCLRLHQQSLLWEGFFFRESRWNTSIKHLSHLHAFKTIEIKIKTVKPSRNSFKIVKHQKLQPKPLQDAPNEASSVIAIAKSFKLTLVDLKYINF</sequence>
<dbReference type="Proteomes" id="UP000886998">
    <property type="component" value="Unassembled WGS sequence"/>
</dbReference>
<proteinExistence type="predicted"/>
<accession>A0A8X6Y0M8</accession>
<gene>
    <name evidence="1" type="ORF">TNIN_107291</name>
</gene>
<keyword evidence="2" id="KW-1185">Reference proteome</keyword>